<reference evidence="1 2" key="1">
    <citation type="journal article" date="2014" name="Genome Biol.">
        <title>Transcriptome and methylome profiling reveals relics of genome dominance in the mesopolyploid Brassica oleracea.</title>
        <authorList>
            <person name="Parkin I.A."/>
            <person name="Koh C."/>
            <person name="Tang H."/>
            <person name="Robinson S.J."/>
            <person name="Kagale S."/>
            <person name="Clarke W.E."/>
            <person name="Town C.D."/>
            <person name="Nixon J."/>
            <person name="Krishnakumar V."/>
            <person name="Bidwell S.L."/>
            <person name="Denoeud F."/>
            <person name="Belcram H."/>
            <person name="Links M.G."/>
            <person name="Just J."/>
            <person name="Clarke C."/>
            <person name="Bender T."/>
            <person name="Huebert T."/>
            <person name="Mason A.S."/>
            <person name="Pires J.C."/>
            <person name="Barker G."/>
            <person name="Moore J."/>
            <person name="Walley P.G."/>
            <person name="Manoli S."/>
            <person name="Batley J."/>
            <person name="Edwards D."/>
            <person name="Nelson M.N."/>
            <person name="Wang X."/>
            <person name="Paterson A.H."/>
            <person name="King G."/>
            <person name="Bancroft I."/>
            <person name="Chalhoub B."/>
            <person name="Sharpe A.G."/>
        </authorList>
    </citation>
    <scope>NUCLEOTIDE SEQUENCE</scope>
    <source>
        <strain evidence="1 2">cv. TO1000</strain>
    </source>
</reference>
<dbReference type="EnsemblPlants" id="Bo4g044110.1">
    <property type="protein sequence ID" value="Bo4g044110.1"/>
    <property type="gene ID" value="Bo4g044110"/>
</dbReference>
<dbReference type="Proteomes" id="UP000032141">
    <property type="component" value="Chromosome C4"/>
</dbReference>
<reference evidence="1" key="2">
    <citation type="submission" date="2015-03" db="UniProtKB">
        <authorList>
            <consortium name="EnsemblPlants"/>
        </authorList>
    </citation>
    <scope>IDENTIFICATION</scope>
</reference>
<dbReference type="HOGENOM" id="CLU_3144808_0_0_1"/>
<dbReference type="Gramene" id="Bo4g044110.1">
    <property type="protein sequence ID" value="Bo4g044110.1"/>
    <property type="gene ID" value="Bo4g044110"/>
</dbReference>
<evidence type="ECO:0000313" key="2">
    <source>
        <dbReference type="Proteomes" id="UP000032141"/>
    </source>
</evidence>
<proteinExistence type="predicted"/>
<name>A0A0D3BSJ4_BRAOL</name>
<keyword evidence="2" id="KW-1185">Reference proteome</keyword>
<accession>A0A0D3BSJ4</accession>
<evidence type="ECO:0008006" key="3">
    <source>
        <dbReference type="Google" id="ProtNLM"/>
    </source>
</evidence>
<dbReference type="AlphaFoldDB" id="A0A0D3BSJ4"/>
<protein>
    <recommendedName>
        <fullName evidence="3">Gnk2-homologous domain-containing protein</fullName>
    </recommendedName>
</protein>
<sequence length="49" mass="5355">MSISITNVSLIKGNITQECRGDSYGSKCRTCIDIAVAGMSKEQRGNYRV</sequence>
<organism evidence="1 2">
    <name type="scientific">Brassica oleracea var. oleracea</name>
    <dbReference type="NCBI Taxonomy" id="109376"/>
    <lineage>
        <taxon>Eukaryota</taxon>
        <taxon>Viridiplantae</taxon>
        <taxon>Streptophyta</taxon>
        <taxon>Embryophyta</taxon>
        <taxon>Tracheophyta</taxon>
        <taxon>Spermatophyta</taxon>
        <taxon>Magnoliopsida</taxon>
        <taxon>eudicotyledons</taxon>
        <taxon>Gunneridae</taxon>
        <taxon>Pentapetalae</taxon>
        <taxon>rosids</taxon>
        <taxon>malvids</taxon>
        <taxon>Brassicales</taxon>
        <taxon>Brassicaceae</taxon>
        <taxon>Brassiceae</taxon>
        <taxon>Brassica</taxon>
    </lineage>
</organism>
<evidence type="ECO:0000313" key="1">
    <source>
        <dbReference type="EnsemblPlants" id="Bo4g044110.1"/>
    </source>
</evidence>